<evidence type="ECO:0000256" key="1">
    <source>
        <dbReference type="ARBA" id="ARBA00022490"/>
    </source>
</evidence>
<keyword evidence="7 8" id="KW-0460">Magnesium</keyword>
<keyword evidence="2 8" id="KW-0808">Transferase</keyword>
<dbReference type="AlphaFoldDB" id="A0A9J7BTW0"/>
<name>A0A9J7BTW0_9BACT</name>
<comment type="cofactor">
    <cofactor evidence="8">
        <name>Mg(2+)</name>
        <dbReference type="ChEBI" id="CHEBI:18420"/>
    </cofactor>
    <cofactor evidence="8">
        <name>Mn(2+)</name>
        <dbReference type="ChEBI" id="CHEBI:29035"/>
    </cofactor>
    <text evidence="8">Mg(2+). Can also accept Mn(2+).</text>
</comment>
<dbReference type="GO" id="GO:0006083">
    <property type="term" value="P:acetate metabolic process"/>
    <property type="evidence" value="ECO:0007669"/>
    <property type="project" value="TreeGrafter"/>
</dbReference>
<dbReference type="Gene3D" id="3.30.420.40">
    <property type="match status" value="2"/>
</dbReference>
<feature type="site" description="Transition state stabilizer" evidence="8">
    <location>
        <position position="240"/>
    </location>
</feature>
<feature type="binding site" evidence="8">
    <location>
        <position position="378"/>
    </location>
    <ligand>
        <name>Mg(2+)</name>
        <dbReference type="ChEBI" id="CHEBI:18420"/>
    </ligand>
</feature>
<comment type="catalytic activity">
    <reaction evidence="8">
        <text>acetate + ATP = acetyl phosphate + ADP</text>
        <dbReference type="Rhea" id="RHEA:11352"/>
        <dbReference type="ChEBI" id="CHEBI:22191"/>
        <dbReference type="ChEBI" id="CHEBI:30089"/>
        <dbReference type="ChEBI" id="CHEBI:30616"/>
        <dbReference type="ChEBI" id="CHEBI:456216"/>
        <dbReference type="EC" id="2.7.2.1"/>
    </reaction>
</comment>
<dbReference type="InterPro" id="IPR043129">
    <property type="entry name" value="ATPase_NBD"/>
</dbReference>
<dbReference type="PANTHER" id="PTHR21060">
    <property type="entry name" value="ACETATE KINASE"/>
    <property type="match status" value="1"/>
</dbReference>
<dbReference type="InterPro" id="IPR004372">
    <property type="entry name" value="Ac/propionate_kinase"/>
</dbReference>
<keyword evidence="6 8" id="KW-0067">ATP-binding</keyword>
<feature type="binding site" evidence="8">
    <location>
        <begin position="282"/>
        <end position="284"/>
    </location>
    <ligand>
        <name>ATP</name>
        <dbReference type="ChEBI" id="CHEBI:30616"/>
    </ligand>
</feature>
<evidence type="ECO:0000256" key="3">
    <source>
        <dbReference type="ARBA" id="ARBA00022723"/>
    </source>
</evidence>
<keyword evidence="5 8" id="KW-0418">Kinase</keyword>
<keyword evidence="3 8" id="KW-0479">Metal-binding</keyword>
<keyword evidence="4 8" id="KW-0547">Nucleotide-binding</keyword>
<evidence type="ECO:0000256" key="2">
    <source>
        <dbReference type="ARBA" id="ARBA00022679"/>
    </source>
</evidence>
<dbReference type="EMBL" id="CP093313">
    <property type="protein sequence ID" value="UWZ86071.1"/>
    <property type="molecule type" value="Genomic_DNA"/>
</dbReference>
<dbReference type="GO" id="GO:0005829">
    <property type="term" value="C:cytosol"/>
    <property type="evidence" value="ECO:0007669"/>
    <property type="project" value="TreeGrafter"/>
</dbReference>
<comment type="pathway">
    <text evidence="8">Metabolic intermediate biosynthesis; acetyl-CoA biosynthesis; acetyl-CoA from acetate: step 1/2.</text>
</comment>
<evidence type="ECO:0000256" key="8">
    <source>
        <dbReference type="HAMAP-Rule" id="MF_00020"/>
    </source>
</evidence>
<dbReference type="RefSeq" id="WP_260795714.1">
    <property type="nucleotide sequence ID" value="NZ_CP093313.1"/>
</dbReference>
<dbReference type="NCBIfam" id="TIGR00016">
    <property type="entry name" value="ackA"/>
    <property type="match status" value="1"/>
</dbReference>
<feature type="binding site" evidence="8">
    <location>
        <begin position="327"/>
        <end position="331"/>
    </location>
    <ligand>
        <name>ATP</name>
        <dbReference type="ChEBI" id="CHEBI:30616"/>
    </ligand>
</feature>
<evidence type="ECO:0000256" key="7">
    <source>
        <dbReference type="ARBA" id="ARBA00022842"/>
    </source>
</evidence>
<evidence type="ECO:0000256" key="9">
    <source>
        <dbReference type="RuleBase" id="RU003835"/>
    </source>
</evidence>
<dbReference type="GO" id="GO:0008776">
    <property type="term" value="F:acetate kinase activity"/>
    <property type="evidence" value="ECO:0007669"/>
    <property type="project" value="UniProtKB-UniRule"/>
</dbReference>
<dbReference type="KEGG" id="orp:MOP44_09015"/>
<dbReference type="GO" id="GO:0005524">
    <property type="term" value="F:ATP binding"/>
    <property type="evidence" value="ECO:0007669"/>
    <property type="project" value="UniProtKB-KW"/>
</dbReference>
<dbReference type="PANTHER" id="PTHR21060:SF21">
    <property type="entry name" value="ACETATE KINASE"/>
    <property type="match status" value="1"/>
</dbReference>
<organism evidence="10 11">
    <name type="scientific">Occallatibacter riparius</name>
    <dbReference type="NCBI Taxonomy" id="1002689"/>
    <lineage>
        <taxon>Bacteria</taxon>
        <taxon>Pseudomonadati</taxon>
        <taxon>Acidobacteriota</taxon>
        <taxon>Terriglobia</taxon>
        <taxon>Terriglobales</taxon>
        <taxon>Acidobacteriaceae</taxon>
        <taxon>Occallatibacter</taxon>
    </lineage>
</organism>
<dbReference type="GO" id="GO:0000287">
    <property type="term" value="F:magnesium ion binding"/>
    <property type="evidence" value="ECO:0007669"/>
    <property type="project" value="UniProtKB-UniRule"/>
</dbReference>
<feature type="binding site" evidence="8">
    <location>
        <position position="16"/>
    </location>
    <ligand>
        <name>ATP</name>
        <dbReference type="ChEBI" id="CHEBI:30616"/>
    </ligand>
</feature>
<comment type="similarity">
    <text evidence="8 9">Belongs to the acetokinase family.</text>
</comment>
<accession>A0A9J7BTW0</accession>
<reference evidence="10" key="1">
    <citation type="submission" date="2021-04" db="EMBL/GenBank/DDBJ databases">
        <title>Phylogenetic analysis of Acidobacteriaceae.</title>
        <authorList>
            <person name="Qiu L."/>
            <person name="Zhang Q."/>
        </authorList>
    </citation>
    <scope>NUCLEOTIDE SEQUENCE</scope>
    <source>
        <strain evidence="10">DSM 25168</strain>
    </source>
</reference>
<evidence type="ECO:0000313" key="10">
    <source>
        <dbReference type="EMBL" id="UWZ86071.1"/>
    </source>
</evidence>
<comment type="function">
    <text evidence="8">Catalyzes the formation of acetyl phosphate from acetate and ATP. Can also catalyze the reverse reaction.</text>
</comment>
<keyword evidence="11" id="KW-1185">Reference proteome</keyword>
<dbReference type="Proteomes" id="UP001059380">
    <property type="component" value="Chromosome"/>
</dbReference>
<feature type="binding site" evidence="8">
    <location>
        <begin position="207"/>
        <end position="211"/>
    </location>
    <ligand>
        <name>ATP</name>
        <dbReference type="ChEBI" id="CHEBI:30616"/>
    </ligand>
</feature>
<proteinExistence type="inferred from homology"/>
<feature type="active site" description="Proton donor/acceptor" evidence="8">
    <location>
        <position position="149"/>
    </location>
</feature>
<dbReference type="GO" id="GO:0006085">
    <property type="term" value="P:acetyl-CoA biosynthetic process"/>
    <property type="evidence" value="ECO:0007669"/>
    <property type="project" value="UniProtKB-UniRule"/>
</dbReference>
<comment type="subunit">
    <text evidence="8">Homodimer.</text>
</comment>
<dbReference type="SUPFAM" id="SSF53067">
    <property type="entry name" value="Actin-like ATPase domain"/>
    <property type="match status" value="2"/>
</dbReference>
<sequence length="401" mass="43476">MSDDIGVLNSGSSSIKFSIFRVDGSDLLPYVAGQIEALFTQPHFIARQNGEVLADKTWSDGVTLSHREATEYLLVFLRTLLKDSRLLAIGHRIAHGGSRFTAPALLNSRTLNELEKLIPLAPLHQPFNLEPIRLGLERRPELPEVGCFDTEFHSTCPEVAQVVALPRRLRNAGVRRYGFHGLSYSYIASQLPSVDPAAAAGKTVVLHLGNGASMCALNACRSVATTMGFSALDGIPMGTRCGSLDPGVILYLLEQEKMQVQHLERLLYKEAGLLGLSGISSDMRTLLQSRDSGAKLAVDVFVYRIGRELGSLAAALGGLDAIVFTGGIGENAAVIRDRICRDAAWLGVELDESANDAREKRISTANSRVSAWVIPTNEELTIARQTQQVLLKRETAISTTA</sequence>
<feature type="binding site" evidence="8">
    <location>
        <position position="92"/>
    </location>
    <ligand>
        <name>substrate</name>
    </ligand>
</feature>
<evidence type="ECO:0000313" key="11">
    <source>
        <dbReference type="Proteomes" id="UP001059380"/>
    </source>
</evidence>
<keyword evidence="1 8" id="KW-0963">Cytoplasm</keyword>
<dbReference type="HAMAP" id="MF_00020">
    <property type="entry name" value="Acetate_kinase"/>
    <property type="match status" value="1"/>
</dbReference>
<comment type="subcellular location">
    <subcellularLocation>
        <location evidence="8">Cytoplasm</location>
    </subcellularLocation>
</comment>
<protein>
    <recommendedName>
        <fullName evidence="8">Acetate kinase</fullName>
        <ecNumber evidence="8">2.7.2.1</ecNumber>
    </recommendedName>
    <alternativeName>
        <fullName evidence="8">Acetokinase</fullName>
    </alternativeName>
</protein>
<feature type="binding site" evidence="8">
    <location>
        <position position="9"/>
    </location>
    <ligand>
        <name>Mg(2+)</name>
        <dbReference type="ChEBI" id="CHEBI:18420"/>
    </ligand>
</feature>
<evidence type="ECO:0000256" key="4">
    <source>
        <dbReference type="ARBA" id="ARBA00022741"/>
    </source>
</evidence>
<dbReference type="PRINTS" id="PR00471">
    <property type="entry name" value="ACETATEKNASE"/>
</dbReference>
<dbReference type="Pfam" id="PF00871">
    <property type="entry name" value="Acetate_kinase"/>
    <property type="match status" value="1"/>
</dbReference>
<feature type="site" description="Transition state stabilizer" evidence="8">
    <location>
        <position position="180"/>
    </location>
</feature>
<evidence type="ECO:0000256" key="6">
    <source>
        <dbReference type="ARBA" id="ARBA00022840"/>
    </source>
</evidence>
<gene>
    <name evidence="8" type="primary">ackA</name>
    <name evidence="10" type="ORF">MOP44_09015</name>
</gene>
<dbReference type="InterPro" id="IPR000890">
    <property type="entry name" value="Aliphatic_acid_kin_short-chain"/>
</dbReference>
<evidence type="ECO:0000256" key="5">
    <source>
        <dbReference type="ARBA" id="ARBA00022777"/>
    </source>
</evidence>
<dbReference type="EC" id="2.7.2.1" evidence="8"/>
<dbReference type="PIRSF" id="PIRSF000722">
    <property type="entry name" value="Acetate_prop_kin"/>
    <property type="match status" value="1"/>
</dbReference>